<dbReference type="Gene3D" id="2.10.25.10">
    <property type="entry name" value="Laminin"/>
    <property type="match status" value="2"/>
</dbReference>
<keyword evidence="2 3" id="KW-1015">Disulfide bond</keyword>
<dbReference type="PROSITE" id="PS50026">
    <property type="entry name" value="EGF_3"/>
    <property type="match status" value="1"/>
</dbReference>
<dbReference type="EMBL" id="OB793216">
    <property type="protein sequence ID" value="CAD7426535.1"/>
    <property type="molecule type" value="Genomic_DNA"/>
</dbReference>
<dbReference type="GO" id="GO:0005102">
    <property type="term" value="F:signaling receptor binding"/>
    <property type="evidence" value="ECO:0007669"/>
    <property type="project" value="TreeGrafter"/>
</dbReference>
<name>A0A7R9HLC5_9NEOP</name>
<sequence length="207" mass="22811">MKTVDRVSSVTDRGSSVSCLYSSMAASDVRVRGRTDVGLGGSVSLIHLVAVRLPYFPITSLPCWRRSNQSWLSVETPEAPCVNGGACVGPDQCECPRNATGPTCATPVCDPPCENGASCAAGNTCHCEEGTSGTRCEKRKCEYQPHQEPYTRGFRRLVSRRFQTKCDPWGWKTCVHTQPEYRTVYKTFYRTVYKCTNTPAVTTQPGH</sequence>
<comment type="caution">
    <text evidence="3">Lacks conserved residue(s) required for the propagation of feature annotation.</text>
</comment>
<proteinExistence type="predicted"/>
<dbReference type="InterPro" id="IPR000742">
    <property type="entry name" value="EGF"/>
</dbReference>
<keyword evidence="3" id="KW-0245">EGF-like domain</keyword>
<evidence type="ECO:0000313" key="5">
    <source>
        <dbReference type="EMBL" id="CAD7426535.1"/>
    </source>
</evidence>
<dbReference type="PANTHER" id="PTHR14949">
    <property type="entry name" value="EGF-LIKE-DOMAIN, MULTIPLE 7, 8"/>
    <property type="match status" value="1"/>
</dbReference>
<dbReference type="SMART" id="SM00181">
    <property type="entry name" value="EGF"/>
    <property type="match status" value="2"/>
</dbReference>
<feature type="disulfide bond" evidence="3">
    <location>
        <begin position="127"/>
        <end position="136"/>
    </location>
</feature>
<dbReference type="PROSITE" id="PS00022">
    <property type="entry name" value="EGF_1"/>
    <property type="match status" value="1"/>
</dbReference>
<organism evidence="5">
    <name type="scientific">Timema monikensis</name>
    <dbReference type="NCBI Taxonomy" id="170555"/>
    <lineage>
        <taxon>Eukaryota</taxon>
        <taxon>Metazoa</taxon>
        <taxon>Ecdysozoa</taxon>
        <taxon>Arthropoda</taxon>
        <taxon>Hexapoda</taxon>
        <taxon>Insecta</taxon>
        <taxon>Pterygota</taxon>
        <taxon>Neoptera</taxon>
        <taxon>Polyneoptera</taxon>
        <taxon>Phasmatodea</taxon>
        <taxon>Timematodea</taxon>
        <taxon>Timematoidea</taxon>
        <taxon>Timematidae</taxon>
        <taxon>Timema</taxon>
    </lineage>
</organism>
<dbReference type="InterPro" id="IPR050969">
    <property type="entry name" value="Dev_Signal_Modulators"/>
</dbReference>
<dbReference type="GO" id="GO:0005576">
    <property type="term" value="C:extracellular region"/>
    <property type="evidence" value="ECO:0007669"/>
    <property type="project" value="TreeGrafter"/>
</dbReference>
<evidence type="ECO:0000256" key="3">
    <source>
        <dbReference type="PROSITE-ProRule" id="PRU00076"/>
    </source>
</evidence>
<evidence type="ECO:0000256" key="2">
    <source>
        <dbReference type="ARBA" id="ARBA00023157"/>
    </source>
</evidence>
<keyword evidence="1" id="KW-0732">Signal</keyword>
<feature type="domain" description="EGF-like" evidence="4">
    <location>
        <begin position="105"/>
        <end position="137"/>
    </location>
</feature>
<dbReference type="PANTHER" id="PTHR14949:SF56">
    <property type="entry name" value="EGF-LIKE-DOMAIN, MULTIPLE 7"/>
    <property type="match status" value="1"/>
</dbReference>
<protein>
    <recommendedName>
        <fullName evidence="4">EGF-like domain-containing protein</fullName>
    </recommendedName>
</protein>
<reference evidence="5" key="1">
    <citation type="submission" date="2020-11" db="EMBL/GenBank/DDBJ databases">
        <authorList>
            <person name="Tran Van P."/>
        </authorList>
    </citation>
    <scope>NUCLEOTIDE SEQUENCE</scope>
</reference>
<gene>
    <name evidence="5" type="ORF">TMSB3V08_LOCUS3417</name>
</gene>
<dbReference type="GO" id="GO:0009986">
    <property type="term" value="C:cell surface"/>
    <property type="evidence" value="ECO:0007669"/>
    <property type="project" value="TreeGrafter"/>
</dbReference>
<evidence type="ECO:0000259" key="4">
    <source>
        <dbReference type="PROSITE" id="PS50026"/>
    </source>
</evidence>
<evidence type="ECO:0000256" key="1">
    <source>
        <dbReference type="ARBA" id="ARBA00022729"/>
    </source>
</evidence>
<accession>A0A7R9HLC5</accession>
<dbReference type="AlphaFoldDB" id="A0A7R9HLC5"/>
<feature type="disulfide bond" evidence="3">
    <location>
        <begin position="109"/>
        <end position="119"/>
    </location>
</feature>